<dbReference type="InterPro" id="IPR001810">
    <property type="entry name" value="F-box_dom"/>
</dbReference>
<comment type="caution">
    <text evidence="2">The sequence shown here is derived from an EMBL/GenBank/DDBJ whole genome shotgun (WGS) entry which is preliminary data.</text>
</comment>
<evidence type="ECO:0000313" key="2">
    <source>
        <dbReference type="EMBL" id="CAE6506316.1"/>
    </source>
</evidence>
<dbReference type="InterPro" id="IPR032675">
    <property type="entry name" value="LRR_dom_sf"/>
</dbReference>
<dbReference type="SUPFAM" id="SSF52047">
    <property type="entry name" value="RNI-like"/>
    <property type="match status" value="1"/>
</dbReference>
<dbReference type="Proteomes" id="UP000663861">
    <property type="component" value="Unassembled WGS sequence"/>
</dbReference>
<dbReference type="PANTHER" id="PTHR38926:SF5">
    <property type="entry name" value="F-BOX AND LEUCINE-RICH REPEAT PROTEIN 6"/>
    <property type="match status" value="1"/>
</dbReference>
<dbReference type="PANTHER" id="PTHR38926">
    <property type="entry name" value="F-BOX DOMAIN CONTAINING PROTEIN, EXPRESSED"/>
    <property type="match status" value="1"/>
</dbReference>
<dbReference type="Gene3D" id="3.80.10.10">
    <property type="entry name" value="Ribonuclease Inhibitor"/>
    <property type="match status" value="1"/>
</dbReference>
<dbReference type="InterPro" id="IPR036047">
    <property type="entry name" value="F-box-like_dom_sf"/>
</dbReference>
<dbReference type="EMBL" id="CAJMWY010003738">
    <property type="protein sequence ID" value="CAE6506316.1"/>
    <property type="molecule type" value="Genomic_DNA"/>
</dbReference>
<accession>A0A8H3CZW5</accession>
<dbReference type="CDD" id="cd09917">
    <property type="entry name" value="F-box_SF"/>
    <property type="match status" value="1"/>
</dbReference>
<organism evidence="2 3">
    <name type="scientific">Rhizoctonia solani</name>
    <dbReference type="NCBI Taxonomy" id="456999"/>
    <lineage>
        <taxon>Eukaryota</taxon>
        <taxon>Fungi</taxon>
        <taxon>Dikarya</taxon>
        <taxon>Basidiomycota</taxon>
        <taxon>Agaricomycotina</taxon>
        <taxon>Agaricomycetes</taxon>
        <taxon>Cantharellales</taxon>
        <taxon>Ceratobasidiaceae</taxon>
        <taxon>Rhizoctonia</taxon>
    </lineage>
</organism>
<name>A0A8H3CZW5_9AGAM</name>
<gene>
    <name evidence="2" type="ORF">RDB_LOCUS130348</name>
</gene>
<protein>
    <recommendedName>
        <fullName evidence="1">F-box domain-containing protein</fullName>
    </recommendedName>
</protein>
<proteinExistence type="predicted"/>
<sequence length="485" mass="55496">MATLSSGLRVPLDVVSMILSRLDDTGPKFDIFCASLVCRSWYHAAFPTKFRNITIENVRQLSDLTTRLEVDNDKGLIRLSSCLRALFVDIHSDDPHTHQELYLTVLSRFQLVIKQLVNLEELSWTYYCEETSVSAGIFGAFRDFCPKLRRVSIDKSQSGVPEFLKVDDLRRDVFTFKSLDNLAISWHDAIEGLFDPPSHLIEMIEGSPNLRRLELFLSGSSWGWQPSSFFHQIKNPLQELIHLALGGYLDEEWYRLISGTLHTPGSFHSFLGQHSRLRVLHIFAVHKPQPDFVLHPEVAERLFPSLVEFFGPSEMCIGIVTSRLATQLEILFVIPTEDDEDNITIHPFERLSTVTRTLSQLSELGFLDSGHPIFRSWSFNTENLQKLFYVTPQLKRLDLGSSNTRLVDLLAPLHCVPGLTELSIPDPEPISLEDLMLFKYEITLLLNAHSRLGSITFQSKANVSKTLYLRRLFNEPNYVTTYCMY</sequence>
<feature type="domain" description="F-box" evidence="1">
    <location>
        <begin position="10"/>
        <end position="46"/>
    </location>
</feature>
<evidence type="ECO:0000259" key="1">
    <source>
        <dbReference type="Pfam" id="PF12937"/>
    </source>
</evidence>
<dbReference type="AlphaFoldDB" id="A0A8H3CZW5"/>
<dbReference type="SUPFAM" id="SSF81383">
    <property type="entry name" value="F-box domain"/>
    <property type="match status" value="1"/>
</dbReference>
<reference evidence="2" key="1">
    <citation type="submission" date="2021-01" db="EMBL/GenBank/DDBJ databases">
        <authorList>
            <person name="Kaushik A."/>
        </authorList>
    </citation>
    <scope>NUCLEOTIDE SEQUENCE</scope>
    <source>
        <strain evidence="2">AG4-RS23</strain>
    </source>
</reference>
<dbReference type="Pfam" id="PF12937">
    <property type="entry name" value="F-box-like"/>
    <property type="match status" value="1"/>
</dbReference>
<evidence type="ECO:0000313" key="3">
    <source>
        <dbReference type="Proteomes" id="UP000663861"/>
    </source>
</evidence>